<feature type="transmembrane region" description="Helical" evidence="6">
    <location>
        <begin position="9"/>
        <end position="30"/>
    </location>
</feature>
<evidence type="ECO:0000256" key="5">
    <source>
        <dbReference type="SAM" id="MobiDB-lite"/>
    </source>
</evidence>
<reference evidence="9 10" key="1">
    <citation type="journal article" date="2004" name="Proc. Natl. Acad. Sci. U.S.A.">
        <title>The diploid genome sequence of Candida albicans.</title>
        <authorList>
            <person name="Jones T."/>
            <person name="Federspiel N.A."/>
            <person name="Chibana H."/>
            <person name="Dungan J."/>
            <person name="Kalman S."/>
            <person name="Magee B.B."/>
            <person name="Newport G."/>
            <person name="Thorstenson Y.R."/>
            <person name="Agabian N."/>
            <person name="Magee P.T."/>
            <person name="Davis R.W."/>
            <person name="Scherer S."/>
        </authorList>
    </citation>
    <scope>NUCLEOTIDE SEQUENCE [LARGE SCALE GENOMIC DNA]</scope>
    <source>
        <strain evidence="10">SC5314 / ATCC MYA-2876</strain>
    </source>
</reference>
<feature type="domain" description="MARVEL" evidence="7">
    <location>
        <begin position="8"/>
        <end position="133"/>
    </location>
</feature>
<dbReference type="PANTHER" id="PTHR37451:SF1">
    <property type="entry name" value="MARVEL DOMAIN-CONTAINING PROTEIN"/>
    <property type="match status" value="1"/>
</dbReference>
<keyword evidence="4 6" id="KW-0472">Membrane</keyword>
<evidence type="ECO:0000256" key="2">
    <source>
        <dbReference type="ARBA" id="ARBA00022692"/>
    </source>
</evidence>
<protein>
    <submittedName>
        <fullName evidence="9">Mrv2p</fullName>
    </submittedName>
</protein>
<dbReference type="GeneID" id="3636545"/>
<evidence type="ECO:0000259" key="7">
    <source>
        <dbReference type="Pfam" id="PF01284"/>
    </source>
</evidence>
<dbReference type="RefSeq" id="XP_721813.2">
    <property type="nucleotide sequence ID" value="XM_716720.2"/>
</dbReference>
<accession>A0A1D8PNW4</accession>
<reference evidence="9 10" key="2">
    <citation type="journal article" date="2007" name="Genome Biol.">
        <title>Assembly of the Candida albicans genome into sixteen supercontigs aligned on the eight chromosomes.</title>
        <authorList>
            <person name="van het Hoog M."/>
            <person name="Rast T.J."/>
            <person name="Martchenko M."/>
            <person name="Grindle S."/>
            <person name="Dignard D."/>
            <person name="Hogues H."/>
            <person name="Cuomo C."/>
            <person name="Berriman M."/>
            <person name="Scherer S."/>
            <person name="Magee B.B."/>
            <person name="Whiteway M."/>
            <person name="Chibana H."/>
            <person name="Nantel A."/>
            <person name="Magee P.T."/>
        </authorList>
    </citation>
    <scope>GENOME REANNOTATION</scope>
    <source>
        <strain evidence="10">SC5314 / ATCC MYA-2876</strain>
    </source>
</reference>
<dbReference type="KEGG" id="cal:CAALFM_C504190WA"/>
<dbReference type="Proteomes" id="UP000000559">
    <property type="component" value="Chromosome 5"/>
</dbReference>
<name>A0A1D8PNW4_CANAL</name>
<dbReference type="InterPro" id="IPR008253">
    <property type="entry name" value="Marvel"/>
</dbReference>
<dbReference type="VEuPathDB" id="FungiDB:C5_04190W_A"/>
<dbReference type="InParanoid" id="A0A1D8PNW4"/>
<dbReference type="OrthoDB" id="2117453at2759"/>
<dbReference type="GO" id="GO:0016020">
    <property type="term" value="C:membrane"/>
    <property type="evidence" value="ECO:0007669"/>
    <property type="project" value="UniProtKB-SubCell"/>
</dbReference>
<sequence length="248" mass="26792">MSWKPIVTYIIRGAQSVFCIVVLGLSAGFLADVGYNYDRVTFALVVSILNLIYFSYILLLMPTILKNFSPSVIILVAEFIFFVFYLSAMGAIAAVIPSGSCGDYGSYSSACSISKALIPFTLFNWLLFATSFGLFLGYSFIPQVSSRGFKSIFLPARFEFGAIFTDFALPFGKKYAVTDPATDAAIANAEVTGSGIENDAPKVASVGDNEATVGLASSEEDKYTEPISENIHEAPATQESTNQNKPYP</sequence>
<dbReference type="SMR" id="A0A1D8PNW4"/>
<dbReference type="STRING" id="237561.A0A1D8PNW4"/>
<evidence type="ECO:0000256" key="6">
    <source>
        <dbReference type="SAM" id="Phobius"/>
    </source>
</evidence>
<evidence type="ECO:0000256" key="3">
    <source>
        <dbReference type="ARBA" id="ARBA00022989"/>
    </source>
</evidence>
<proteinExistence type="predicted"/>
<evidence type="ECO:0000313" key="9">
    <source>
        <dbReference type="EMBL" id="AOW29828.1"/>
    </source>
</evidence>
<feature type="transmembrane region" description="Helical" evidence="6">
    <location>
        <begin position="116"/>
        <end position="141"/>
    </location>
</feature>
<dbReference type="CGD" id="CAL0000186869">
    <property type="gene designation" value="MRV2"/>
</dbReference>
<feature type="region of interest" description="Disordered" evidence="5">
    <location>
        <begin position="215"/>
        <end position="248"/>
    </location>
</feature>
<organism evidence="9 10">
    <name type="scientific">Candida albicans (strain SC5314 / ATCC MYA-2876)</name>
    <name type="common">Yeast</name>
    <dbReference type="NCBI Taxonomy" id="237561"/>
    <lineage>
        <taxon>Eukaryota</taxon>
        <taxon>Fungi</taxon>
        <taxon>Dikarya</taxon>
        <taxon>Ascomycota</taxon>
        <taxon>Saccharomycotina</taxon>
        <taxon>Pichiomycetes</taxon>
        <taxon>Debaryomycetaceae</taxon>
        <taxon>Candida/Lodderomyces clade</taxon>
        <taxon>Candida</taxon>
    </lineage>
</organism>
<dbReference type="Pfam" id="PF01284">
    <property type="entry name" value="MARVEL"/>
    <property type="match status" value="1"/>
</dbReference>
<dbReference type="PANTHER" id="PTHR37451">
    <property type="entry name" value="MARVEL DOMAIN"/>
    <property type="match status" value="1"/>
</dbReference>
<dbReference type="AlphaFoldDB" id="A0A1D8PNW4"/>
<reference evidence="9 10" key="3">
    <citation type="journal article" date="2013" name="Genome Biol.">
        <title>Assembly of a phased diploid Candida albicans genome facilitates allele-specific measurements and provides a simple model for repeat and indel structure.</title>
        <authorList>
            <person name="Muzzey D."/>
            <person name="Schwartz K."/>
            <person name="Weissman J.S."/>
            <person name="Sherlock G."/>
        </authorList>
    </citation>
    <scope>NUCLEOTIDE SEQUENCE [LARGE SCALE GENOMIC DNA]</scope>
    <source>
        <strain evidence="10">SC5314 / ATCC MYA-2876</strain>
    </source>
</reference>
<dbReference type="OMA" id="VFYLSAM"/>
<evidence type="ECO:0000313" key="10">
    <source>
        <dbReference type="Proteomes" id="UP000000559"/>
    </source>
</evidence>
<feature type="compositionally biased region" description="Polar residues" evidence="5">
    <location>
        <begin position="237"/>
        <end position="248"/>
    </location>
</feature>
<feature type="transmembrane region" description="Helical" evidence="6">
    <location>
        <begin position="42"/>
        <end position="60"/>
    </location>
</feature>
<comment type="subcellular location">
    <subcellularLocation>
        <location evidence="1">Membrane</location>
        <topology evidence="1">Multi-pass membrane protein</topology>
    </subcellularLocation>
</comment>
<gene>
    <name evidence="8 9" type="primary">MRV2</name>
    <name evidence="9" type="ordered locus">CAALFM_C504190WA</name>
    <name evidence="8" type="ordered locus">orf19.11383</name>
</gene>
<evidence type="ECO:0000256" key="1">
    <source>
        <dbReference type="ARBA" id="ARBA00004141"/>
    </source>
</evidence>
<feature type="transmembrane region" description="Helical" evidence="6">
    <location>
        <begin position="72"/>
        <end position="96"/>
    </location>
</feature>
<evidence type="ECO:0000256" key="4">
    <source>
        <dbReference type="ARBA" id="ARBA00023136"/>
    </source>
</evidence>
<keyword evidence="2 6" id="KW-0812">Transmembrane</keyword>
<evidence type="ECO:0000313" key="8">
    <source>
        <dbReference type="CGD" id="CAL0000186869"/>
    </source>
</evidence>
<dbReference type="eggNOG" id="ENOG502S522">
    <property type="taxonomic scope" value="Eukaryota"/>
</dbReference>
<keyword evidence="3 6" id="KW-1133">Transmembrane helix</keyword>
<dbReference type="EMBL" id="CP017627">
    <property type="protein sequence ID" value="AOW29828.1"/>
    <property type="molecule type" value="Genomic_DNA"/>
</dbReference>
<keyword evidence="10" id="KW-1185">Reference proteome</keyword>